<organism evidence="2 3">
    <name type="scientific">Cyphellophora europaea (strain CBS 101466)</name>
    <name type="common">Phialophora europaea</name>
    <dbReference type="NCBI Taxonomy" id="1220924"/>
    <lineage>
        <taxon>Eukaryota</taxon>
        <taxon>Fungi</taxon>
        <taxon>Dikarya</taxon>
        <taxon>Ascomycota</taxon>
        <taxon>Pezizomycotina</taxon>
        <taxon>Eurotiomycetes</taxon>
        <taxon>Chaetothyriomycetidae</taxon>
        <taxon>Chaetothyriales</taxon>
        <taxon>Cyphellophoraceae</taxon>
        <taxon>Cyphellophora</taxon>
    </lineage>
</organism>
<protein>
    <recommendedName>
        <fullName evidence="1">BTB domain-containing protein</fullName>
    </recommendedName>
</protein>
<name>W2S808_CYPE1</name>
<accession>W2S808</accession>
<dbReference type="GeneID" id="19978263"/>
<dbReference type="STRING" id="1220924.W2S808"/>
<reference evidence="2 3" key="1">
    <citation type="submission" date="2013-03" db="EMBL/GenBank/DDBJ databases">
        <title>The Genome Sequence of Phialophora europaea CBS 101466.</title>
        <authorList>
            <consortium name="The Broad Institute Genomics Platform"/>
            <person name="Cuomo C."/>
            <person name="de Hoog S."/>
            <person name="Gorbushina A."/>
            <person name="Walker B."/>
            <person name="Young S.K."/>
            <person name="Zeng Q."/>
            <person name="Gargeya S."/>
            <person name="Fitzgerald M."/>
            <person name="Haas B."/>
            <person name="Abouelleil A."/>
            <person name="Allen A.W."/>
            <person name="Alvarado L."/>
            <person name="Arachchi H.M."/>
            <person name="Berlin A.M."/>
            <person name="Chapman S.B."/>
            <person name="Gainer-Dewar J."/>
            <person name="Goldberg J."/>
            <person name="Griggs A."/>
            <person name="Gujja S."/>
            <person name="Hansen M."/>
            <person name="Howarth C."/>
            <person name="Imamovic A."/>
            <person name="Ireland A."/>
            <person name="Larimer J."/>
            <person name="McCowan C."/>
            <person name="Murphy C."/>
            <person name="Pearson M."/>
            <person name="Poon T.W."/>
            <person name="Priest M."/>
            <person name="Roberts A."/>
            <person name="Saif S."/>
            <person name="Shea T."/>
            <person name="Sisk P."/>
            <person name="Sykes S."/>
            <person name="Wortman J."/>
            <person name="Nusbaum C."/>
            <person name="Birren B."/>
        </authorList>
    </citation>
    <scope>NUCLEOTIDE SEQUENCE [LARGE SCALE GENOMIC DNA]</scope>
    <source>
        <strain evidence="2 3">CBS 101466</strain>
    </source>
</reference>
<sequence>MLFGDAQSLLLGRSIPVFHDSPIIHLIVDRDENRFDAHQILLFDAAPWFRTAMKPCWNESTGMRILMPEDDADVVHQFITWLYHRKFDFSKEDLKSPMFDMTICRLYVFADKFSAANLCRDTIRLLLAMLQWHSWKPTIDLLQYVEQNTLDHCGLSQLIIDWFAWHKEPTWFDSDEATALLEDAPHLAARLLRGLAQRLSKIPLKYAEKVAGGPLYYDVDKYIVVAAHQKGHESHQ</sequence>
<dbReference type="PANTHER" id="PTHR47843:SF2">
    <property type="entry name" value="BTB DOMAIN-CONTAINING PROTEIN"/>
    <property type="match status" value="1"/>
</dbReference>
<dbReference type="PANTHER" id="PTHR47843">
    <property type="entry name" value="BTB DOMAIN-CONTAINING PROTEIN-RELATED"/>
    <property type="match status" value="1"/>
</dbReference>
<dbReference type="EMBL" id="KB822716">
    <property type="protein sequence ID" value="ETN44059.1"/>
    <property type="molecule type" value="Genomic_DNA"/>
</dbReference>
<dbReference type="InterPro" id="IPR000210">
    <property type="entry name" value="BTB/POZ_dom"/>
</dbReference>
<dbReference type="InterPro" id="IPR011333">
    <property type="entry name" value="SKP1/BTB/POZ_sf"/>
</dbReference>
<evidence type="ECO:0000259" key="1">
    <source>
        <dbReference type="PROSITE" id="PS50097"/>
    </source>
</evidence>
<dbReference type="Gene3D" id="3.30.710.10">
    <property type="entry name" value="Potassium Channel Kv1.1, Chain A"/>
    <property type="match status" value="1"/>
</dbReference>
<proteinExistence type="predicted"/>
<dbReference type="InParanoid" id="W2S808"/>
<evidence type="ECO:0000313" key="3">
    <source>
        <dbReference type="Proteomes" id="UP000030752"/>
    </source>
</evidence>
<gene>
    <name evidence="2" type="ORF">HMPREF1541_10924</name>
</gene>
<dbReference type="SUPFAM" id="SSF54695">
    <property type="entry name" value="POZ domain"/>
    <property type="match status" value="1"/>
</dbReference>
<dbReference type="Proteomes" id="UP000030752">
    <property type="component" value="Unassembled WGS sequence"/>
</dbReference>
<dbReference type="OrthoDB" id="1022638at2759"/>
<feature type="domain" description="BTB" evidence="1">
    <location>
        <begin position="26"/>
        <end position="91"/>
    </location>
</feature>
<dbReference type="AlphaFoldDB" id="W2S808"/>
<dbReference type="RefSeq" id="XP_008713815.1">
    <property type="nucleotide sequence ID" value="XM_008715593.1"/>
</dbReference>
<dbReference type="VEuPathDB" id="FungiDB:HMPREF1541_10924"/>
<keyword evidence="3" id="KW-1185">Reference proteome</keyword>
<dbReference type="HOGENOM" id="CLU_1175383_0_0_1"/>
<evidence type="ECO:0000313" key="2">
    <source>
        <dbReference type="EMBL" id="ETN44059.1"/>
    </source>
</evidence>
<dbReference type="CDD" id="cd18186">
    <property type="entry name" value="BTB_POZ_ZBTB_KLHL-like"/>
    <property type="match status" value="1"/>
</dbReference>
<dbReference type="PROSITE" id="PS50097">
    <property type="entry name" value="BTB"/>
    <property type="match status" value="1"/>
</dbReference>